<dbReference type="SUPFAM" id="SSF57667">
    <property type="entry name" value="beta-beta-alpha zinc fingers"/>
    <property type="match status" value="4"/>
</dbReference>
<dbReference type="Gene3D" id="6.10.140.140">
    <property type="match status" value="1"/>
</dbReference>
<dbReference type="STRING" id="30611.ENSOGAP00000020365"/>
<dbReference type="FunFam" id="3.30.160.60:FF:001016">
    <property type="entry name" value="zinc finger protein 850-like"/>
    <property type="match status" value="1"/>
</dbReference>
<feature type="domain" description="KRAB" evidence="10">
    <location>
        <begin position="4"/>
        <end position="78"/>
    </location>
</feature>
<comment type="subcellular location">
    <subcellularLocation>
        <location evidence="1">Nucleus</location>
    </subcellularLocation>
</comment>
<dbReference type="GO" id="GO:0006357">
    <property type="term" value="P:regulation of transcription by RNA polymerase II"/>
    <property type="evidence" value="ECO:0007669"/>
    <property type="project" value="TreeGrafter"/>
</dbReference>
<dbReference type="Proteomes" id="UP000005225">
    <property type="component" value="Unassembled WGS sequence"/>
</dbReference>
<dbReference type="GO" id="GO:0003700">
    <property type="term" value="F:DNA-binding transcription factor activity"/>
    <property type="evidence" value="ECO:0007669"/>
    <property type="project" value="TreeGrafter"/>
</dbReference>
<proteinExistence type="inferred from homology"/>
<dbReference type="InterPro" id="IPR013087">
    <property type="entry name" value="Znf_C2H2_type"/>
</dbReference>
<keyword evidence="12" id="KW-1185">Reference proteome</keyword>
<organism evidence="11 12">
    <name type="scientific">Otolemur garnettii</name>
    <name type="common">Small-eared galago</name>
    <name type="synonym">Garnett's greater bushbaby</name>
    <dbReference type="NCBI Taxonomy" id="30611"/>
    <lineage>
        <taxon>Eukaryota</taxon>
        <taxon>Metazoa</taxon>
        <taxon>Chordata</taxon>
        <taxon>Craniata</taxon>
        <taxon>Vertebrata</taxon>
        <taxon>Euteleostomi</taxon>
        <taxon>Mammalia</taxon>
        <taxon>Eutheria</taxon>
        <taxon>Euarchontoglires</taxon>
        <taxon>Primates</taxon>
        <taxon>Strepsirrhini</taxon>
        <taxon>Lorisiformes</taxon>
        <taxon>Galagidae</taxon>
        <taxon>Otolemur</taxon>
    </lineage>
</organism>
<dbReference type="InterPro" id="IPR001909">
    <property type="entry name" value="KRAB"/>
</dbReference>
<evidence type="ECO:0000256" key="4">
    <source>
        <dbReference type="ARBA" id="ARBA00022737"/>
    </source>
</evidence>
<feature type="domain" description="C2H2-type" evidence="9">
    <location>
        <begin position="298"/>
        <end position="325"/>
    </location>
</feature>
<keyword evidence="3" id="KW-0479">Metal-binding</keyword>
<dbReference type="PROSITE" id="PS50157">
    <property type="entry name" value="ZINC_FINGER_C2H2_2"/>
    <property type="match status" value="3"/>
</dbReference>
<dbReference type="GO" id="GO:0005634">
    <property type="term" value="C:nucleus"/>
    <property type="evidence" value="ECO:0007669"/>
    <property type="project" value="UniProtKB-SubCell"/>
</dbReference>
<protein>
    <submittedName>
        <fullName evidence="11">Uncharacterized protein</fullName>
    </submittedName>
</protein>
<dbReference type="SMART" id="SM00349">
    <property type="entry name" value="KRAB"/>
    <property type="match status" value="1"/>
</dbReference>
<evidence type="ECO:0000256" key="3">
    <source>
        <dbReference type="ARBA" id="ARBA00022723"/>
    </source>
</evidence>
<dbReference type="InParanoid" id="H0XW72"/>
<dbReference type="PROSITE" id="PS00028">
    <property type="entry name" value="ZINC_FINGER_C2H2_1"/>
    <property type="match status" value="1"/>
</dbReference>
<evidence type="ECO:0000256" key="2">
    <source>
        <dbReference type="ARBA" id="ARBA00006991"/>
    </source>
</evidence>
<keyword evidence="6" id="KW-0862">Zinc</keyword>
<feature type="domain" description="C2H2-type" evidence="9">
    <location>
        <begin position="394"/>
        <end position="417"/>
    </location>
</feature>
<sequence>MDSVTFEDMAVNFTLDKWACWILPNKRKSVYRNVMQETFRNLATIKSYERDSLKVWRNLQRNSRTHPNKKTSPGVNPCESSVCGIFIIYMPIKPVTRHKPSEYEECRQKPCTYKQREKTFSYLHYFGIHERSSTGKKEYGKTFISLTGFQNHMVIHNGDGPQIVQESIHSFQFLSFHIHKRTHTGEKLYQCKQCGKAFAQESVARKHTRDRPCKCKVYGKSFYSPGSFQRYGRHNTGEKPYECKGTHWKAFRPAKFILIHEKTHIGKKLYNPKNVVKTFICSTSFQTHGRPHTGEKSYECNHCSKVFRSAKGIQLHERTCTGKKPYECKQCGKAFHYHKRTHTSEKHWKWKPCGKVISSTSFQIHERIHTGKKSYECKQCVPTYMKGLTKEKPYKCKSCSIAFSCLSSCQKHERTHT</sequence>
<dbReference type="Gene3D" id="3.30.160.60">
    <property type="entry name" value="Classic Zinc Finger"/>
    <property type="match status" value="6"/>
</dbReference>
<evidence type="ECO:0000256" key="7">
    <source>
        <dbReference type="ARBA" id="ARBA00023242"/>
    </source>
</evidence>
<evidence type="ECO:0000256" key="6">
    <source>
        <dbReference type="ARBA" id="ARBA00022833"/>
    </source>
</evidence>
<dbReference type="CDD" id="cd07765">
    <property type="entry name" value="KRAB_A-box"/>
    <property type="match status" value="1"/>
</dbReference>
<dbReference type="Ensembl" id="ENSOGAT00000027565.1">
    <property type="protein sequence ID" value="ENSOGAP00000020365.1"/>
    <property type="gene ID" value="ENSOGAG00000031261.1"/>
</dbReference>
<dbReference type="PANTHER" id="PTHR24390">
    <property type="entry name" value="ZINC FINGER PROTEIN"/>
    <property type="match status" value="1"/>
</dbReference>
<dbReference type="PROSITE" id="PS50805">
    <property type="entry name" value="KRAB"/>
    <property type="match status" value="1"/>
</dbReference>
<accession>H0XW72</accession>
<feature type="domain" description="C2H2-type" evidence="9">
    <location>
        <begin position="189"/>
        <end position="209"/>
    </location>
</feature>
<dbReference type="GO" id="GO:0000978">
    <property type="term" value="F:RNA polymerase II cis-regulatory region sequence-specific DNA binding"/>
    <property type="evidence" value="ECO:0007669"/>
    <property type="project" value="TreeGrafter"/>
</dbReference>
<dbReference type="PANTHER" id="PTHR24390:SF238">
    <property type="entry name" value="ZINC FINGER PROTEIN 763"/>
    <property type="match status" value="1"/>
</dbReference>
<keyword evidence="7" id="KW-0539">Nucleus</keyword>
<evidence type="ECO:0000256" key="8">
    <source>
        <dbReference type="PROSITE-ProRule" id="PRU00042"/>
    </source>
</evidence>
<keyword evidence="5 8" id="KW-0863">Zinc-finger</keyword>
<dbReference type="GO" id="GO:0008270">
    <property type="term" value="F:zinc ion binding"/>
    <property type="evidence" value="ECO:0007669"/>
    <property type="project" value="UniProtKB-KW"/>
</dbReference>
<evidence type="ECO:0000313" key="12">
    <source>
        <dbReference type="Proteomes" id="UP000005225"/>
    </source>
</evidence>
<dbReference type="SUPFAM" id="SSF109640">
    <property type="entry name" value="KRAB domain (Kruppel-associated box)"/>
    <property type="match status" value="1"/>
</dbReference>
<name>H0XW72_OTOGA</name>
<dbReference type="AlphaFoldDB" id="H0XW72"/>
<dbReference type="eggNOG" id="KOG1721">
    <property type="taxonomic scope" value="Eukaryota"/>
</dbReference>
<dbReference type="GeneTree" id="ENSGT00950000182755"/>
<reference evidence="12" key="1">
    <citation type="submission" date="2011-03" db="EMBL/GenBank/DDBJ databases">
        <title>Version 3 of the genome sequence of Otolemur garnettii (Bushbaby).</title>
        <authorList>
            <consortium name="The Broad Institute Genome Sequencing Platform"/>
            <person name="Di Palma F."/>
            <person name="Johnson J."/>
            <person name="Lander E.S."/>
            <person name="Lindblad-Toh K."/>
            <person name="Jaffe D.B."/>
            <person name="Gnerre S."/>
            <person name="MacCallum I."/>
            <person name="Przybylski D."/>
            <person name="Ribeiro F.J."/>
            <person name="Burton J.N."/>
            <person name="Walker B.J."/>
            <person name="Sharpe T."/>
            <person name="Hall G."/>
        </authorList>
    </citation>
    <scope>NUCLEOTIDE SEQUENCE [LARGE SCALE GENOMIC DNA]</scope>
</reference>
<comment type="similarity">
    <text evidence="2">Belongs to the krueppel C2H2-type zinc-finger protein family.</text>
</comment>
<evidence type="ECO:0000256" key="5">
    <source>
        <dbReference type="ARBA" id="ARBA00022771"/>
    </source>
</evidence>
<evidence type="ECO:0000259" key="10">
    <source>
        <dbReference type="PROSITE" id="PS50805"/>
    </source>
</evidence>
<dbReference type="InterPro" id="IPR036236">
    <property type="entry name" value="Znf_C2H2_sf"/>
</dbReference>
<evidence type="ECO:0000313" key="11">
    <source>
        <dbReference type="Ensembl" id="ENSOGAP00000020365.1"/>
    </source>
</evidence>
<dbReference type="Pfam" id="PF01352">
    <property type="entry name" value="KRAB"/>
    <property type="match status" value="1"/>
</dbReference>
<reference evidence="11" key="2">
    <citation type="submission" date="2025-08" db="UniProtKB">
        <authorList>
            <consortium name="Ensembl"/>
        </authorList>
    </citation>
    <scope>IDENTIFICATION</scope>
</reference>
<evidence type="ECO:0000256" key="1">
    <source>
        <dbReference type="ARBA" id="ARBA00004123"/>
    </source>
</evidence>
<keyword evidence="4" id="KW-0677">Repeat</keyword>
<dbReference type="EMBL" id="AAQR03004976">
    <property type="status" value="NOT_ANNOTATED_CDS"/>
    <property type="molecule type" value="Genomic_DNA"/>
</dbReference>
<dbReference type="SMART" id="SM00355">
    <property type="entry name" value="ZnF_C2H2"/>
    <property type="match status" value="4"/>
</dbReference>
<dbReference type="InterPro" id="IPR036051">
    <property type="entry name" value="KRAB_dom_sf"/>
</dbReference>
<evidence type="ECO:0000259" key="9">
    <source>
        <dbReference type="PROSITE" id="PS50157"/>
    </source>
</evidence>
<reference evidence="11" key="3">
    <citation type="submission" date="2025-09" db="UniProtKB">
        <authorList>
            <consortium name="Ensembl"/>
        </authorList>
    </citation>
    <scope>IDENTIFICATION</scope>
</reference>